<proteinExistence type="predicted"/>
<sequence length="72" mass="7884">MDPAVVFLGVVLVGLGVFAIGFPNYLRSFVSARTWTEDPERAERYQRIWAYGVGVTIAALGFVMVVLGFVTS</sequence>
<feature type="transmembrane region" description="Helical" evidence="1">
    <location>
        <begin position="6"/>
        <end position="27"/>
    </location>
</feature>
<keyword evidence="1" id="KW-1133">Transmembrane helix</keyword>
<comment type="caution">
    <text evidence="2">The sequence shown here is derived from an EMBL/GenBank/DDBJ whole genome shotgun (WGS) entry which is preliminary data.</text>
</comment>
<feature type="transmembrane region" description="Helical" evidence="1">
    <location>
        <begin position="48"/>
        <end position="70"/>
    </location>
</feature>
<evidence type="ECO:0008006" key="4">
    <source>
        <dbReference type="Google" id="ProtNLM"/>
    </source>
</evidence>
<dbReference type="GeneID" id="78819685"/>
<keyword evidence="1" id="KW-0472">Membrane</keyword>
<keyword evidence="3" id="KW-1185">Reference proteome</keyword>
<accession>A0ABD5Y0K4</accession>
<evidence type="ECO:0000313" key="3">
    <source>
        <dbReference type="Proteomes" id="UP001596432"/>
    </source>
</evidence>
<dbReference type="Proteomes" id="UP001596432">
    <property type="component" value="Unassembled WGS sequence"/>
</dbReference>
<organism evidence="2 3">
    <name type="scientific">Halosimplex aquaticum</name>
    <dbReference type="NCBI Taxonomy" id="3026162"/>
    <lineage>
        <taxon>Archaea</taxon>
        <taxon>Methanobacteriati</taxon>
        <taxon>Methanobacteriota</taxon>
        <taxon>Stenosarchaea group</taxon>
        <taxon>Halobacteria</taxon>
        <taxon>Halobacteriales</taxon>
        <taxon>Haloarculaceae</taxon>
        <taxon>Halosimplex</taxon>
    </lineage>
</organism>
<evidence type="ECO:0000256" key="1">
    <source>
        <dbReference type="SAM" id="Phobius"/>
    </source>
</evidence>
<reference evidence="2 3" key="1">
    <citation type="journal article" date="2019" name="Int. J. Syst. Evol. Microbiol.">
        <title>The Global Catalogue of Microorganisms (GCM) 10K type strain sequencing project: providing services to taxonomists for standard genome sequencing and annotation.</title>
        <authorList>
            <consortium name="The Broad Institute Genomics Platform"/>
            <consortium name="The Broad Institute Genome Sequencing Center for Infectious Disease"/>
            <person name="Wu L."/>
            <person name="Ma J."/>
        </authorList>
    </citation>
    <scope>NUCLEOTIDE SEQUENCE [LARGE SCALE GENOMIC DNA]</scope>
    <source>
        <strain evidence="2 3">XZYJT29</strain>
    </source>
</reference>
<dbReference type="EMBL" id="JBHTAS010000001">
    <property type="protein sequence ID" value="MFC7139429.1"/>
    <property type="molecule type" value="Genomic_DNA"/>
</dbReference>
<gene>
    <name evidence="2" type="ORF">ACFQMA_06200</name>
</gene>
<keyword evidence="1" id="KW-0812">Transmembrane</keyword>
<dbReference type="RefSeq" id="WP_274325017.1">
    <property type="nucleotide sequence ID" value="NZ_CP118158.1"/>
</dbReference>
<name>A0ABD5Y0K4_9EURY</name>
<dbReference type="AlphaFoldDB" id="A0ABD5Y0K4"/>
<protein>
    <recommendedName>
        <fullName evidence="4">Interferon-induced transmembrane protein</fullName>
    </recommendedName>
</protein>
<evidence type="ECO:0000313" key="2">
    <source>
        <dbReference type="EMBL" id="MFC7139429.1"/>
    </source>
</evidence>